<sequence>MFHEALIVSLFVCMCILDPVNSGSGHFWIEEQIAKGLTSLKHQISGETVYLYATLEAEHPETEDPIELKYDQDWTYELSDTGRHFSYGRNNEFGEKVNEGFVLGIQRES</sequence>
<dbReference type="EMBL" id="JAKKPZ010000026">
    <property type="protein sequence ID" value="KAI1710399.1"/>
    <property type="molecule type" value="Genomic_DNA"/>
</dbReference>
<accession>A0AAD4N063</accession>
<keyword evidence="3" id="KW-1185">Reference proteome</keyword>
<feature type="signal peptide" evidence="1">
    <location>
        <begin position="1"/>
        <end position="22"/>
    </location>
</feature>
<gene>
    <name evidence="2" type="ORF">DdX_10758</name>
</gene>
<organism evidence="2 3">
    <name type="scientific">Ditylenchus destructor</name>
    <dbReference type="NCBI Taxonomy" id="166010"/>
    <lineage>
        <taxon>Eukaryota</taxon>
        <taxon>Metazoa</taxon>
        <taxon>Ecdysozoa</taxon>
        <taxon>Nematoda</taxon>
        <taxon>Chromadorea</taxon>
        <taxon>Rhabditida</taxon>
        <taxon>Tylenchina</taxon>
        <taxon>Tylenchomorpha</taxon>
        <taxon>Sphaerularioidea</taxon>
        <taxon>Anguinidae</taxon>
        <taxon>Anguininae</taxon>
        <taxon>Ditylenchus</taxon>
    </lineage>
</organism>
<evidence type="ECO:0000313" key="3">
    <source>
        <dbReference type="Proteomes" id="UP001201812"/>
    </source>
</evidence>
<evidence type="ECO:0000313" key="2">
    <source>
        <dbReference type="EMBL" id="KAI1710399.1"/>
    </source>
</evidence>
<reference evidence="2" key="1">
    <citation type="submission" date="2022-01" db="EMBL/GenBank/DDBJ databases">
        <title>Genome Sequence Resource for Two Populations of Ditylenchus destructor, the Migratory Endoparasitic Phytonematode.</title>
        <authorList>
            <person name="Zhang H."/>
            <person name="Lin R."/>
            <person name="Xie B."/>
        </authorList>
    </citation>
    <scope>NUCLEOTIDE SEQUENCE</scope>
    <source>
        <strain evidence="2">BazhouSP</strain>
    </source>
</reference>
<name>A0AAD4N063_9BILA</name>
<keyword evidence="1" id="KW-0732">Signal</keyword>
<evidence type="ECO:0000256" key="1">
    <source>
        <dbReference type="SAM" id="SignalP"/>
    </source>
</evidence>
<dbReference type="AlphaFoldDB" id="A0AAD4N063"/>
<feature type="chain" id="PRO_5041965415" evidence="1">
    <location>
        <begin position="23"/>
        <end position="109"/>
    </location>
</feature>
<comment type="caution">
    <text evidence="2">The sequence shown here is derived from an EMBL/GenBank/DDBJ whole genome shotgun (WGS) entry which is preliminary data.</text>
</comment>
<protein>
    <submittedName>
        <fullName evidence="2">Uncharacterized protein</fullName>
    </submittedName>
</protein>
<proteinExistence type="predicted"/>
<dbReference type="Proteomes" id="UP001201812">
    <property type="component" value="Unassembled WGS sequence"/>
</dbReference>